<name>A0ABN7WHQ8_GIGMA</name>
<gene>
    <name evidence="1" type="ORF">GMARGA_LOCUS30782</name>
</gene>
<dbReference type="Proteomes" id="UP000789901">
    <property type="component" value="Unassembled WGS sequence"/>
</dbReference>
<protein>
    <submittedName>
        <fullName evidence="1">29227_t:CDS:1</fullName>
    </submittedName>
</protein>
<accession>A0ABN7WHQ8</accession>
<comment type="caution">
    <text evidence="1">The sequence shown here is derived from an EMBL/GenBank/DDBJ whole genome shotgun (WGS) entry which is preliminary data.</text>
</comment>
<organism evidence="1 2">
    <name type="scientific">Gigaspora margarita</name>
    <dbReference type="NCBI Taxonomy" id="4874"/>
    <lineage>
        <taxon>Eukaryota</taxon>
        <taxon>Fungi</taxon>
        <taxon>Fungi incertae sedis</taxon>
        <taxon>Mucoromycota</taxon>
        <taxon>Glomeromycotina</taxon>
        <taxon>Glomeromycetes</taxon>
        <taxon>Diversisporales</taxon>
        <taxon>Gigasporaceae</taxon>
        <taxon>Gigaspora</taxon>
    </lineage>
</organism>
<dbReference type="EMBL" id="CAJVQB010044281">
    <property type="protein sequence ID" value="CAG8831777.1"/>
    <property type="molecule type" value="Genomic_DNA"/>
</dbReference>
<feature type="non-terminal residue" evidence="1">
    <location>
        <position position="1"/>
    </location>
</feature>
<feature type="non-terminal residue" evidence="1">
    <location>
        <position position="46"/>
    </location>
</feature>
<evidence type="ECO:0000313" key="1">
    <source>
        <dbReference type="EMBL" id="CAG8831777.1"/>
    </source>
</evidence>
<keyword evidence="2" id="KW-1185">Reference proteome</keyword>
<sequence>ILEIKQHITNSGDSSIVSLFESQLDDFFKYSKKAQTSQSDLLQKVK</sequence>
<evidence type="ECO:0000313" key="2">
    <source>
        <dbReference type="Proteomes" id="UP000789901"/>
    </source>
</evidence>
<reference evidence="1 2" key="1">
    <citation type="submission" date="2021-06" db="EMBL/GenBank/DDBJ databases">
        <authorList>
            <person name="Kallberg Y."/>
            <person name="Tangrot J."/>
            <person name="Rosling A."/>
        </authorList>
    </citation>
    <scope>NUCLEOTIDE SEQUENCE [LARGE SCALE GENOMIC DNA]</scope>
    <source>
        <strain evidence="1 2">120-4 pot B 10/14</strain>
    </source>
</reference>
<proteinExistence type="predicted"/>